<sequence>MQFPTEVLQQCWFLAGPTACGKTELSLLLAEHLNAEILAMDSMSLYRGMDIGTAKASAAERERVPHHLLDLIDVHEKYSVADYFEAAETCCREIIERGRTPLFVGGTGLYLRAILRGVFNGPSADWDYRREMETLAETEGNEVLHRRLAAVDPVSAKKLHPNDVRRVARALEVYHVSGVPLSAQHAEGILTPEECPAHVYWLLPDREWLYERINLRVDQMLEEGLLDEVKQILAADPPMDRTARQALGYKELIDYLEGACTYERAVELLKQQTRRFAKRQHTFFRNIKECRELPVHPEDKPADLLKKILGFERNN</sequence>
<dbReference type="NCBIfam" id="TIGR00174">
    <property type="entry name" value="miaA"/>
    <property type="match status" value="1"/>
</dbReference>
<keyword evidence="7 10" id="KW-0067">ATP-binding</keyword>
<dbReference type="RefSeq" id="WP_145221544.1">
    <property type="nucleotide sequence ID" value="NZ_CP036269.1"/>
</dbReference>
<evidence type="ECO:0000256" key="5">
    <source>
        <dbReference type="ARBA" id="ARBA00022694"/>
    </source>
</evidence>
<evidence type="ECO:0000313" key="15">
    <source>
        <dbReference type="Proteomes" id="UP000317171"/>
    </source>
</evidence>
<evidence type="ECO:0000256" key="2">
    <source>
        <dbReference type="ARBA" id="ARBA00003213"/>
    </source>
</evidence>
<dbReference type="GO" id="GO:0005524">
    <property type="term" value="F:ATP binding"/>
    <property type="evidence" value="ECO:0007669"/>
    <property type="project" value="UniProtKB-UniRule"/>
</dbReference>
<dbReference type="SUPFAM" id="SSF52540">
    <property type="entry name" value="P-loop containing nucleoside triphosphate hydrolases"/>
    <property type="match status" value="2"/>
</dbReference>
<organism evidence="14 15">
    <name type="scientific">Gimesia alba</name>
    <dbReference type="NCBI Taxonomy" id="2527973"/>
    <lineage>
        <taxon>Bacteria</taxon>
        <taxon>Pseudomonadati</taxon>
        <taxon>Planctomycetota</taxon>
        <taxon>Planctomycetia</taxon>
        <taxon>Planctomycetales</taxon>
        <taxon>Planctomycetaceae</taxon>
        <taxon>Gimesia</taxon>
    </lineage>
</organism>
<dbReference type="GO" id="GO:0006400">
    <property type="term" value="P:tRNA modification"/>
    <property type="evidence" value="ECO:0007669"/>
    <property type="project" value="TreeGrafter"/>
</dbReference>
<evidence type="ECO:0000256" key="1">
    <source>
        <dbReference type="ARBA" id="ARBA00001946"/>
    </source>
</evidence>
<dbReference type="InterPro" id="IPR039657">
    <property type="entry name" value="Dimethylallyltransferase"/>
</dbReference>
<evidence type="ECO:0000256" key="11">
    <source>
        <dbReference type="RuleBase" id="RU003783"/>
    </source>
</evidence>
<dbReference type="InterPro" id="IPR027417">
    <property type="entry name" value="P-loop_NTPase"/>
</dbReference>
<feature type="site" description="Interaction with substrate tRNA" evidence="10">
    <location>
        <position position="107"/>
    </location>
</feature>
<keyword evidence="5 10" id="KW-0819">tRNA processing</keyword>
<dbReference type="OrthoDB" id="9776390at2"/>
<evidence type="ECO:0000256" key="7">
    <source>
        <dbReference type="ARBA" id="ARBA00022840"/>
    </source>
</evidence>
<dbReference type="KEGG" id="gaz:Pan241w_53740"/>
<evidence type="ECO:0000256" key="12">
    <source>
        <dbReference type="RuleBase" id="RU003784"/>
    </source>
</evidence>
<keyword evidence="15" id="KW-1185">Reference proteome</keyword>
<dbReference type="HAMAP" id="MF_00185">
    <property type="entry name" value="IPP_trans"/>
    <property type="match status" value="1"/>
</dbReference>
<evidence type="ECO:0000256" key="9">
    <source>
        <dbReference type="ARBA" id="ARBA00049563"/>
    </source>
</evidence>
<evidence type="ECO:0000256" key="10">
    <source>
        <dbReference type="HAMAP-Rule" id="MF_00185"/>
    </source>
</evidence>
<evidence type="ECO:0000256" key="6">
    <source>
        <dbReference type="ARBA" id="ARBA00022741"/>
    </source>
</evidence>
<feature type="region of interest" description="Interaction with substrate tRNA" evidence="10">
    <location>
        <begin position="41"/>
        <end position="44"/>
    </location>
</feature>
<keyword evidence="8 10" id="KW-0460">Magnesium</keyword>
<keyword evidence="6 10" id="KW-0547">Nucleotide-binding</keyword>
<dbReference type="AlphaFoldDB" id="A0A517RN17"/>
<dbReference type="Pfam" id="PF01715">
    <property type="entry name" value="IPPT"/>
    <property type="match status" value="1"/>
</dbReference>
<evidence type="ECO:0000256" key="4">
    <source>
        <dbReference type="ARBA" id="ARBA00022679"/>
    </source>
</evidence>
<comment type="cofactor">
    <cofactor evidence="1 10">
        <name>Mg(2+)</name>
        <dbReference type="ChEBI" id="CHEBI:18420"/>
    </cofactor>
</comment>
<gene>
    <name evidence="10 14" type="primary">miaA</name>
    <name evidence="14" type="ORF">Pan241w_53740</name>
</gene>
<evidence type="ECO:0000256" key="3">
    <source>
        <dbReference type="ARBA" id="ARBA00005842"/>
    </source>
</evidence>
<dbReference type="GO" id="GO:0052381">
    <property type="term" value="F:tRNA dimethylallyltransferase activity"/>
    <property type="evidence" value="ECO:0007669"/>
    <property type="project" value="UniProtKB-UniRule"/>
</dbReference>
<protein>
    <recommendedName>
        <fullName evidence="10">tRNA dimethylallyltransferase</fullName>
        <ecNumber evidence="10">2.5.1.75</ecNumber>
    </recommendedName>
    <alternativeName>
        <fullName evidence="10">Dimethylallyl diphosphate:tRNA dimethylallyltransferase</fullName>
        <shortName evidence="10">DMAPP:tRNA dimethylallyltransferase</shortName>
        <shortName evidence="10">DMATase</shortName>
    </alternativeName>
    <alternativeName>
        <fullName evidence="10">Isopentenyl-diphosphate:tRNA isopentenyltransferase</fullName>
        <shortName evidence="10">IPP transferase</shortName>
        <shortName evidence="10">IPPT</shortName>
        <shortName evidence="10">IPTase</shortName>
    </alternativeName>
</protein>
<comment type="function">
    <text evidence="2 10 12">Catalyzes the transfer of a dimethylallyl group onto the adenine at position 37 in tRNAs that read codons beginning with uridine, leading to the formation of N6-(dimethylallyl)adenosine (i(6)A).</text>
</comment>
<evidence type="ECO:0000256" key="13">
    <source>
        <dbReference type="RuleBase" id="RU003785"/>
    </source>
</evidence>
<dbReference type="Gene3D" id="3.40.50.300">
    <property type="entry name" value="P-loop containing nucleotide triphosphate hydrolases"/>
    <property type="match status" value="1"/>
</dbReference>
<comment type="catalytic activity">
    <reaction evidence="9 10 11">
        <text>adenosine(37) in tRNA + dimethylallyl diphosphate = N(6)-dimethylallyladenosine(37) in tRNA + diphosphate</text>
        <dbReference type="Rhea" id="RHEA:26482"/>
        <dbReference type="Rhea" id="RHEA-COMP:10162"/>
        <dbReference type="Rhea" id="RHEA-COMP:10375"/>
        <dbReference type="ChEBI" id="CHEBI:33019"/>
        <dbReference type="ChEBI" id="CHEBI:57623"/>
        <dbReference type="ChEBI" id="CHEBI:74411"/>
        <dbReference type="ChEBI" id="CHEBI:74415"/>
        <dbReference type="EC" id="2.5.1.75"/>
    </reaction>
</comment>
<evidence type="ECO:0000256" key="8">
    <source>
        <dbReference type="ARBA" id="ARBA00022842"/>
    </source>
</evidence>
<dbReference type="EC" id="2.5.1.75" evidence="10"/>
<accession>A0A517RN17</accession>
<name>A0A517RN17_9PLAN</name>
<comment type="subunit">
    <text evidence="10">Monomer.</text>
</comment>
<evidence type="ECO:0000313" key="14">
    <source>
        <dbReference type="EMBL" id="QDT45254.1"/>
    </source>
</evidence>
<feature type="binding site" evidence="10">
    <location>
        <begin position="16"/>
        <end position="23"/>
    </location>
    <ligand>
        <name>ATP</name>
        <dbReference type="ChEBI" id="CHEBI:30616"/>
    </ligand>
</feature>
<dbReference type="Gene3D" id="1.10.20.140">
    <property type="match status" value="1"/>
</dbReference>
<keyword evidence="4 10" id="KW-0808">Transferase</keyword>
<reference evidence="14 15" key="1">
    <citation type="submission" date="2019-02" db="EMBL/GenBank/DDBJ databases">
        <title>Deep-cultivation of Planctomycetes and their phenomic and genomic characterization uncovers novel biology.</title>
        <authorList>
            <person name="Wiegand S."/>
            <person name="Jogler M."/>
            <person name="Boedeker C."/>
            <person name="Pinto D."/>
            <person name="Vollmers J."/>
            <person name="Rivas-Marin E."/>
            <person name="Kohn T."/>
            <person name="Peeters S.H."/>
            <person name="Heuer A."/>
            <person name="Rast P."/>
            <person name="Oberbeckmann S."/>
            <person name="Bunk B."/>
            <person name="Jeske O."/>
            <person name="Meyerdierks A."/>
            <person name="Storesund J.E."/>
            <person name="Kallscheuer N."/>
            <person name="Luecker S."/>
            <person name="Lage O.M."/>
            <person name="Pohl T."/>
            <person name="Merkel B.J."/>
            <person name="Hornburger P."/>
            <person name="Mueller R.-W."/>
            <person name="Bruemmer F."/>
            <person name="Labrenz M."/>
            <person name="Spormann A.M."/>
            <person name="Op den Camp H."/>
            <person name="Overmann J."/>
            <person name="Amann R."/>
            <person name="Jetten M.S.M."/>
            <person name="Mascher T."/>
            <person name="Medema M.H."/>
            <person name="Devos D.P."/>
            <person name="Kaster A.-K."/>
            <person name="Ovreas L."/>
            <person name="Rohde M."/>
            <person name="Galperin M.Y."/>
            <person name="Jogler C."/>
        </authorList>
    </citation>
    <scope>NUCLEOTIDE SEQUENCE [LARGE SCALE GENOMIC DNA]</scope>
    <source>
        <strain evidence="14 15">Pan241w</strain>
    </source>
</reference>
<feature type="binding site" evidence="10">
    <location>
        <begin position="18"/>
        <end position="23"/>
    </location>
    <ligand>
        <name>substrate</name>
    </ligand>
</feature>
<dbReference type="PANTHER" id="PTHR11088">
    <property type="entry name" value="TRNA DIMETHYLALLYLTRANSFERASE"/>
    <property type="match status" value="1"/>
</dbReference>
<dbReference type="EMBL" id="CP036269">
    <property type="protein sequence ID" value="QDT45254.1"/>
    <property type="molecule type" value="Genomic_DNA"/>
</dbReference>
<dbReference type="PANTHER" id="PTHR11088:SF60">
    <property type="entry name" value="TRNA DIMETHYLALLYLTRANSFERASE"/>
    <property type="match status" value="1"/>
</dbReference>
<comment type="caution">
    <text evidence="10">Lacks conserved residue(s) required for the propagation of feature annotation.</text>
</comment>
<dbReference type="FunFam" id="1.10.20.140:FF:000001">
    <property type="entry name" value="tRNA dimethylallyltransferase"/>
    <property type="match status" value="1"/>
</dbReference>
<dbReference type="Proteomes" id="UP000317171">
    <property type="component" value="Chromosome"/>
</dbReference>
<feature type="site" description="Interaction with substrate tRNA" evidence="10">
    <location>
        <position position="129"/>
    </location>
</feature>
<dbReference type="InterPro" id="IPR018022">
    <property type="entry name" value="IPT"/>
</dbReference>
<comment type="similarity">
    <text evidence="3 10 13">Belongs to the IPP transferase family.</text>
</comment>
<proteinExistence type="inferred from homology"/>